<dbReference type="InterPro" id="IPR024766">
    <property type="entry name" value="Znf_RING_H2"/>
</dbReference>
<evidence type="ECO:0000256" key="6">
    <source>
        <dbReference type="ARBA" id="ARBA00022723"/>
    </source>
</evidence>
<keyword evidence="10" id="KW-0539">Nucleus</keyword>
<keyword evidence="5" id="KW-0963">Cytoplasm</keyword>
<dbReference type="GO" id="GO:0005737">
    <property type="term" value="C:cytoplasm"/>
    <property type="evidence" value="ECO:0007669"/>
    <property type="project" value="UniProtKB-SubCell"/>
</dbReference>
<protein>
    <submittedName>
        <fullName evidence="14">RING-type domain-containing protein</fullName>
    </submittedName>
</protein>
<evidence type="ECO:0000313" key="13">
    <source>
        <dbReference type="Proteomes" id="UP000046393"/>
    </source>
</evidence>
<proteinExistence type="inferred from homology"/>
<dbReference type="Gene3D" id="3.30.40.10">
    <property type="entry name" value="Zinc/RING finger domain, C3HC4 (zinc finger)"/>
    <property type="match status" value="1"/>
</dbReference>
<dbReference type="InterPro" id="IPR051031">
    <property type="entry name" value="RING-box_E3_Ubiquitin_Ligase"/>
</dbReference>
<sequence length="115" mass="13586">MDKAVRSPQASETKPFTLKKWNLLALWSWDVECDICAICRVQLMDACLRCQTENKRNECLVVWGECNHSFHNCCMALWVKQNNRCPLCQQPFNHSYRTPAYILWNFLIDFVLEVL</sequence>
<evidence type="ECO:0000256" key="5">
    <source>
        <dbReference type="ARBA" id="ARBA00022490"/>
    </source>
</evidence>
<dbReference type="GO" id="GO:0031461">
    <property type="term" value="C:cullin-RING ubiquitin ligase complex"/>
    <property type="evidence" value="ECO:0007669"/>
    <property type="project" value="UniProtKB-ARBA"/>
</dbReference>
<dbReference type="Proteomes" id="UP000046393">
    <property type="component" value="Unplaced"/>
</dbReference>
<accession>A0A0N5AHT8</accession>
<evidence type="ECO:0000256" key="4">
    <source>
        <dbReference type="ARBA" id="ARBA00009273"/>
    </source>
</evidence>
<dbReference type="PANTHER" id="PTHR11210">
    <property type="entry name" value="RING BOX"/>
    <property type="match status" value="1"/>
</dbReference>
<evidence type="ECO:0000256" key="9">
    <source>
        <dbReference type="ARBA" id="ARBA00022833"/>
    </source>
</evidence>
<organism evidence="13 14">
    <name type="scientific">Syphacia muris</name>
    <dbReference type="NCBI Taxonomy" id="451379"/>
    <lineage>
        <taxon>Eukaryota</taxon>
        <taxon>Metazoa</taxon>
        <taxon>Ecdysozoa</taxon>
        <taxon>Nematoda</taxon>
        <taxon>Chromadorea</taxon>
        <taxon>Rhabditida</taxon>
        <taxon>Spirurina</taxon>
        <taxon>Oxyuridomorpha</taxon>
        <taxon>Oxyuroidea</taxon>
        <taxon>Oxyuridae</taxon>
        <taxon>Syphacia</taxon>
    </lineage>
</organism>
<evidence type="ECO:0000256" key="7">
    <source>
        <dbReference type="ARBA" id="ARBA00022771"/>
    </source>
</evidence>
<keyword evidence="6" id="KW-0479">Metal-binding</keyword>
<evidence type="ECO:0000256" key="11">
    <source>
        <dbReference type="PROSITE-ProRule" id="PRU00175"/>
    </source>
</evidence>
<dbReference type="PROSITE" id="PS50089">
    <property type="entry name" value="ZF_RING_2"/>
    <property type="match status" value="1"/>
</dbReference>
<evidence type="ECO:0000259" key="12">
    <source>
        <dbReference type="PROSITE" id="PS50089"/>
    </source>
</evidence>
<reference evidence="14" key="1">
    <citation type="submission" date="2017-02" db="UniProtKB">
        <authorList>
            <consortium name="WormBaseParasite"/>
        </authorList>
    </citation>
    <scope>IDENTIFICATION</scope>
</reference>
<dbReference type="GO" id="GO:0008270">
    <property type="term" value="F:zinc ion binding"/>
    <property type="evidence" value="ECO:0007669"/>
    <property type="project" value="UniProtKB-KW"/>
</dbReference>
<comment type="subcellular location">
    <subcellularLocation>
        <location evidence="2">Cytoplasm</location>
    </subcellularLocation>
    <subcellularLocation>
        <location evidence="1">Nucleus</location>
    </subcellularLocation>
</comment>
<dbReference type="Pfam" id="PF12678">
    <property type="entry name" value="zf-rbx1"/>
    <property type="match status" value="1"/>
</dbReference>
<evidence type="ECO:0000256" key="3">
    <source>
        <dbReference type="ARBA" id="ARBA00004906"/>
    </source>
</evidence>
<evidence type="ECO:0000313" key="14">
    <source>
        <dbReference type="WBParaSite" id="SMUV_0000395201-mRNA-1"/>
    </source>
</evidence>
<dbReference type="SUPFAM" id="SSF57850">
    <property type="entry name" value="RING/U-box"/>
    <property type="match status" value="1"/>
</dbReference>
<evidence type="ECO:0000256" key="1">
    <source>
        <dbReference type="ARBA" id="ARBA00004123"/>
    </source>
</evidence>
<dbReference type="InterPro" id="IPR001841">
    <property type="entry name" value="Znf_RING"/>
</dbReference>
<name>A0A0N5AHT8_9BILA</name>
<keyword evidence="13" id="KW-1185">Reference proteome</keyword>
<comment type="similarity">
    <text evidence="4">Belongs to the RING-box family.</text>
</comment>
<evidence type="ECO:0000256" key="8">
    <source>
        <dbReference type="ARBA" id="ARBA00022786"/>
    </source>
</evidence>
<dbReference type="AlphaFoldDB" id="A0A0N5AHT8"/>
<dbReference type="GO" id="GO:0005634">
    <property type="term" value="C:nucleus"/>
    <property type="evidence" value="ECO:0007669"/>
    <property type="project" value="UniProtKB-SubCell"/>
</dbReference>
<evidence type="ECO:0000256" key="10">
    <source>
        <dbReference type="ARBA" id="ARBA00023242"/>
    </source>
</evidence>
<keyword evidence="7 11" id="KW-0863">Zinc-finger</keyword>
<dbReference type="WBParaSite" id="SMUV_0000395201-mRNA-1">
    <property type="protein sequence ID" value="SMUV_0000395201-mRNA-1"/>
    <property type="gene ID" value="SMUV_0000395201"/>
</dbReference>
<keyword evidence="9" id="KW-0862">Zinc</keyword>
<dbReference type="CDD" id="cd16466">
    <property type="entry name" value="RING-H2_RBX2"/>
    <property type="match status" value="1"/>
</dbReference>
<dbReference type="InterPro" id="IPR013083">
    <property type="entry name" value="Znf_RING/FYVE/PHD"/>
</dbReference>
<feature type="domain" description="RING-type" evidence="12">
    <location>
        <begin position="47"/>
        <end position="89"/>
    </location>
</feature>
<comment type="pathway">
    <text evidence="3">Protein modification; protein ubiquitination.</text>
</comment>
<dbReference type="STRING" id="451379.A0A0N5AHT8"/>
<evidence type="ECO:0000256" key="2">
    <source>
        <dbReference type="ARBA" id="ARBA00004496"/>
    </source>
</evidence>
<keyword evidence="8" id="KW-0833">Ubl conjugation pathway</keyword>